<keyword evidence="3" id="KW-0413">Isomerase</keyword>
<proteinExistence type="predicted"/>
<organism evidence="5 6">
    <name type="scientific">Candidatus Taenaricola geysiri</name>
    <dbReference type="NCBI Taxonomy" id="1974752"/>
    <lineage>
        <taxon>Bacteria</taxon>
        <taxon>Pseudomonadati</taxon>
        <taxon>Candidatus Omnitrophota</taxon>
        <taxon>Candidatus Taenaricola</taxon>
    </lineage>
</organism>
<dbReference type="InterPro" id="IPR009006">
    <property type="entry name" value="Ala_racemase/Decarboxylase_C"/>
</dbReference>
<dbReference type="Pfam" id="PF00842">
    <property type="entry name" value="Ala_racemase_C"/>
    <property type="match status" value="1"/>
</dbReference>
<protein>
    <recommendedName>
        <fullName evidence="4">Alanine racemase C-terminal domain-containing protein</fullName>
    </recommendedName>
</protein>
<sequence length="93" mass="9979">ERAPIVGTVCMDQIMIDVGHIKDVSVGDEAVLLGSQGSQQISAEELAQLSGTIPYEIVCSIAPRVPRVYIDVTPHFRVGNEIPHAEVCGVKKP</sequence>
<evidence type="ECO:0000313" key="6">
    <source>
        <dbReference type="Proteomes" id="UP000231267"/>
    </source>
</evidence>
<dbReference type="SUPFAM" id="SSF50621">
    <property type="entry name" value="Alanine racemase C-terminal domain-like"/>
    <property type="match status" value="1"/>
</dbReference>
<keyword evidence="2" id="KW-0663">Pyridoxal phosphate</keyword>
<dbReference type="PANTHER" id="PTHR30511">
    <property type="entry name" value="ALANINE RACEMASE"/>
    <property type="match status" value="1"/>
</dbReference>
<dbReference type="GO" id="GO:0030170">
    <property type="term" value="F:pyridoxal phosphate binding"/>
    <property type="evidence" value="ECO:0007669"/>
    <property type="project" value="TreeGrafter"/>
</dbReference>
<evidence type="ECO:0000259" key="4">
    <source>
        <dbReference type="SMART" id="SM01005"/>
    </source>
</evidence>
<evidence type="ECO:0000256" key="3">
    <source>
        <dbReference type="ARBA" id="ARBA00023235"/>
    </source>
</evidence>
<dbReference type="InterPro" id="IPR011079">
    <property type="entry name" value="Ala_racemase_C"/>
</dbReference>
<dbReference type="Proteomes" id="UP000231267">
    <property type="component" value="Unassembled WGS sequence"/>
</dbReference>
<comment type="cofactor">
    <cofactor evidence="1">
        <name>pyridoxal 5'-phosphate</name>
        <dbReference type="ChEBI" id="CHEBI:597326"/>
    </cofactor>
</comment>
<dbReference type="Gene3D" id="2.40.37.10">
    <property type="entry name" value="Lyase, Ornithine Decarboxylase, Chain A, domain 1"/>
    <property type="match status" value="1"/>
</dbReference>
<dbReference type="GO" id="GO:0008784">
    <property type="term" value="F:alanine racemase activity"/>
    <property type="evidence" value="ECO:0007669"/>
    <property type="project" value="TreeGrafter"/>
</dbReference>
<dbReference type="GO" id="GO:0030632">
    <property type="term" value="P:D-alanine biosynthetic process"/>
    <property type="evidence" value="ECO:0007669"/>
    <property type="project" value="TreeGrafter"/>
</dbReference>
<feature type="non-terminal residue" evidence="5">
    <location>
        <position position="1"/>
    </location>
</feature>
<evidence type="ECO:0000256" key="2">
    <source>
        <dbReference type="ARBA" id="ARBA00022898"/>
    </source>
</evidence>
<dbReference type="PANTHER" id="PTHR30511:SF0">
    <property type="entry name" value="ALANINE RACEMASE, CATABOLIC-RELATED"/>
    <property type="match status" value="1"/>
</dbReference>
<evidence type="ECO:0000313" key="5">
    <source>
        <dbReference type="EMBL" id="PIW66576.1"/>
    </source>
</evidence>
<name>A0A2J0LP84_9BACT</name>
<evidence type="ECO:0000256" key="1">
    <source>
        <dbReference type="ARBA" id="ARBA00001933"/>
    </source>
</evidence>
<comment type="caution">
    <text evidence="5">The sequence shown here is derived from an EMBL/GenBank/DDBJ whole genome shotgun (WGS) entry which is preliminary data.</text>
</comment>
<dbReference type="SMART" id="SM01005">
    <property type="entry name" value="Ala_racemase_C"/>
    <property type="match status" value="1"/>
</dbReference>
<dbReference type="EMBL" id="PFGP01000056">
    <property type="protein sequence ID" value="PIW66576.1"/>
    <property type="molecule type" value="Genomic_DNA"/>
</dbReference>
<reference evidence="5 6" key="1">
    <citation type="submission" date="2017-09" db="EMBL/GenBank/DDBJ databases">
        <title>Depth-based differentiation of microbial function through sediment-hosted aquifers and enrichment of novel symbionts in the deep terrestrial subsurface.</title>
        <authorList>
            <person name="Probst A.J."/>
            <person name="Ladd B."/>
            <person name="Jarett J.K."/>
            <person name="Geller-Mcgrath D.E."/>
            <person name="Sieber C.M."/>
            <person name="Emerson J.B."/>
            <person name="Anantharaman K."/>
            <person name="Thomas B.C."/>
            <person name="Malmstrom R."/>
            <person name="Stieglmeier M."/>
            <person name="Klingl A."/>
            <person name="Woyke T."/>
            <person name="Ryan C.M."/>
            <person name="Banfield J.F."/>
        </authorList>
    </citation>
    <scope>NUCLEOTIDE SEQUENCE [LARGE SCALE GENOMIC DNA]</scope>
    <source>
        <strain evidence="5">CG12_big_fil_rev_8_21_14_0_65_43_15</strain>
    </source>
</reference>
<accession>A0A2J0LP84</accession>
<gene>
    <name evidence="5" type="ORF">COW11_02645</name>
</gene>
<feature type="domain" description="Alanine racemase C-terminal" evidence="4">
    <location>
        <begin position="1"/>
        <end position="70"/>
    </location>
</feature>
<dbReference type="GO" id="GO:0005829">
    <property type="term" value="C:cytosol"/>
    <property type="evidence" value="ECO:0007669"/>
    <property type="project" value="TreeGrafter"/>
</dbReference>
<dbReference type="InterPro" id="IPR000821">
    <property type="entry name" value="Ala_racemase"/>
</dbReference>
<dbReference type="AlphaFoldDB" id="A0A2J0LP84"/>